<accession>A0A1Y6D5R1</accession>
<dbReference type="OrthoDB" id="5724405at2"/>
<gene>
    <name evidence="1" type="ORF">SAMN02949497_2634</name>
</gene>
<dbReference type="RefSeq" id="WP_085213356.1">
    <property type="nucleotide sequence ID" value="NZ_FXAM01000001.1"/>
</dbReference>
<proteinExistence type="predicted"/>
<dbReference type="STRING" id="1760988.SAMN02949497_2634"/>
<keyword evidence="2" id="KW-1185">Reference proteome</keyword>
<sequence length="572" mass="62930">MQPSGTSPTGTATEIVLPLPTPQTVADWLAELPLAHPERCLDALLALLRALNAKPDLSGPARLVLADTIRPRAAQLAGQIDTHSLDAALPYPPELAQRIETTSQLRRELGNLYAYACPASRSANSLWLGDADPSLVALYRAFQHWGLALLDTARLYREPDPAFWPDLYRAYRLAEAQGAASARFGDPGEPPACRTPLGQFKRILLFAMADYGRYRQRDMRLIYRMLGEWADHAAWEARPVIGEQLARFRLDLDSEHGPYRIRDDWMPAPSCRFLFIGRLIERLLDKSPEQRAKLATLGLNGHRLPTLLAKSLFGPAQRRSERLPLHQPCQLFIGFQELVAALDPRPTHTKPRLKPVNAGRADWLKAASRLELLPMEHEVAEHPRQDERALRADAVIERLLLDSSGCPRDEIWGAAAADRTGADPGTAGELLNTDPHGYCVLLCDGGDPKLQAGSLVGIAEAPHPPHISVIRWLAQRETGLRFGVELLSPSAESVALWDELGHPQGKGLLLPPIAAVRAEPEILLPPTGFHAGVLLRLSGKTTHAGFHLGRLQEATASFSRFKLIPAPLELAL</sequence>
<name>A0A1Y6D5R1_9GAMM</name>
<evidence type="ECO:0000313" key="1">
    <source>
        <dbReference type="EMBL" id="SMF95275.1"/>
    </source>
</evidence>
<dbReference type="AlphaFoldDB" id="A0A1Y6D5R1"/>
<reference evidence="1 2" key="1">
    <citation type="submission" date="2016-12" db="EMBL/GenBank/DDBJ databases">
        <authorList>
            <person name="Song W.-J."/>
            <person name="Kurnit D.M."/>
        </authorList>
    </citation>
    <scope>NUCLEOTIDE SEQUENCE [LARGE SCALE GENOMIC DNA]</scope>
    <source>
        <strain evidence="1 2">175</strain>
    </source>
</reference>
<evidence type="ECO:0000313" key="2">
    <source>
        <dbReference type="Proteomes" id="UP000192923"/>
    </source>
</evidence>
<dbReference type="Proteomes" id="UP000192923">
    <property type="component" value="Unassembled WGS sequence"/>
</dbReference>
<dbReference type="EMBL" id="FXAM01000001">
    <property type="protein sequence ID" value="SMF95275.1"/>
    <property type="molecule type" value="Genomic_DNA"/>
</dbReference>
<organism evidence="1 2">
    <name type="scientific">Methylomagnum ishizawai</name>
    <dbReference type="NCBI Taxonomy" id="1760988"/>
    <lineage>
        <taxon>Bacteria</taxon>
        <taxon>Pseudomonadati</taxon>
        <taxon>Pseudomonadota</taxon>
        <taxon>Gammaproteobacteria</taxon>
        <taxon>Methylococcales</taxon>
        <taxon>Methylococcaceae</taxon>
        <taxon>Methylomagnum</taxon>
    </lineage>
</organism>
<protein>
    <submittedName>
        <fullName evidence="1">Uncharacterized protein</fullName>
    </submittedName>
</protein>